<protein>
    <submittedName>
        <fullName evidence="2">Uncharacterized protein</fullName>
    </submittedName>
</protein>
<accession>A0A6M3JIW2</accession>
<feature type="compositionally biased region" description="Basic and acidic residues" evidence="1">
    <location>
        <begin position="85"/>
        <end position="94"/>
    </location>
</feature>
<gene>
    <name evidence="2" type="ORF">MM415A03972_0006</name>
</gene>
<evidence type="ECO:0000256" key="1">
    <source>
        <dbReference type="SAM" id="MobiDB-lite"/>
    </source>
</evidence>
<evidence type="ECO:0000313" key="2">
    <source>
        <dbReference type="EMBL" id="QJA70129.1"/>
    </source>
</evidence>
<organism evidence="2">
    <name type="scientific">viral metagenome</name>
    <dbReference type="NCBI Taxonomy" id="1070528"/>
    <lineage>
        <taxon>unclassified sequences</taxon>
        <taxon>metagenomes</taxon>
        <taxon>organismal metagenomes</taxon>
    </lineage>
</organism>
<dbReference type="EMBL" id="MT141766">
    <property type="protein sequence ID" value="QJA70129.1"/>
    <property type="molecule type" value="Genomic_DNA"/>
</dbReference>
<proteinExistence type="predicted"/>
<name>A0A6M3JIW2_9ZZZZ</name>
<reference evidence="2" key="1">
    <citation type="submission" date="2020-03" db="EMBL/GenBank/DDBJ databases">
        <title>The deep terrestrial virosphere.</title>
        <authorList>
            <person name="Holmfeldt K."/>
            <person name="Nilsson E."/>
            <person name="Simone D."/>
            <person name="Lopez-Fernandez M."/>
            <person name="Wu X."/>
            <person name="de Brujin I."/>
            <person name="Lundin D."/>
            <person name="Andersson A."/>
            <person name="Bertilsson S."/>
            <person name="Dopson M."/>
        </authorList>
    </citation>
    <scope>NUCLEOTIDE SEQUENCE</scope>
    <source>
        <strain evidence="2">MM415A03972</strain>
    </source>
</reference>
<sequence length="94" mass="10735">MPTTRLTWGEDDEEIEVEYDVEPADPTVGIYRASVRDATVYHRLEDGQRGPEWTAARYAAEYDALVTWLDEHPLEPAEQDPDDAADLRREDGLT</sequence>
<feature type="region of interest" description="Disordered" evidence="1">
    <location>
        <begin position="72"/>
        <end position="94"/>
    </location>
</feature>
<dbReference type="AlphaFoldDB" id="A0A6M3JIW2"/>